<keyword evidence="6" id="KW-0472">Membrane</keyword>
<evidence type="ECO:0000256" key="5">
    <source>
        <dbReference type="ARBA" id="ARBA00023242"/>
    </source>
</evidence>
<dbReference type="Proteomes" id="UP001521785">
    <property type="component" value="Unassembled WGS sequence"/>
</dbReference>
<organism evidence="8 9">
    <name type="scientific">Paraconiothyrium brasiliense</name>
    <dbReference type="NCBI Taxonomy" id="300254"/>
    <lineage>
        <taxon>Eukaryota</taxon>
        <taxon>Fungi</taxon>
        <taxon>Dikarya</taxon>
        <taxon>Ascomycota</taxon>
        <taxon>Pezizomycotina</taxon>
        <taxon>Dothideomycetes</taxon>
        <taxon>Pleosporomycetidae</taxon>
        <taxon>Pleosporales</taxon>
        <taxon>Massarineae</taxon>
        <taxon>Didymosphaeriaceae</taxon>
        <taxon>Paraconiothyrium</taxon>
    </lineage>
</organism>
<keyword evidence="2" id="KW-0805">Transcription regulation</keyword>
<keyword evidence="4" id="KW-0804">Transcription</keyword>
<protein>
    <recommendedName>
        <fullName evidence="7">Xylanolytic transcriptional activator regulatory domain-containing protein</fullName>
    </recommendedName>
</protein>
<proteinExistence type="predicted"/>
<evidence type="ECO:0000256" key="4">
    <source>
        <dbReference type="ARBA" id="ARBA00023163"/>
    </source>
</evidence>
<dbReference type="EMBL" id="JAKJXO020000001">
    <property type="protein sequence ID" value="KAL1612011.1"/>
    <property type="molecule type" value="Genomic_DNA"/>
</dbReference>
<dbReference type="InterPro" id="IPR051711">
    <property type="entry name" value="Stress_Response_Reg"/>
</dbReference>
<feature type="transmembrane region" description="Helical" evidence="6">
    <location>
        <begin position="391"/>
        <end position="410"/>
    </location>
</feature>
<keyword evidence="5" id="KW-0539">Nucleus</keyword>
<reference evidence="8 9" key="1">
    <citation type="submission" date="2024-02" db="EMBL/GenBank/DDBJ databases">
        <title>De novo assembly and annotation of 12 fungi associated with fruit tree decline syndrome in Ontario, Canada.</title>
        <authorList>
            <person name="Sulman M."/>
            <person name="Ellouze W."/>
            <person name="Ilyukhin E."/>
        </authorList>
    </citation>
    <scope>NUCLEOTIDE SEQUENCE [LARGE SCALE GENOMIC DNA]</scope>
    <source>
        <strain evidence="8 9">M42-189</strain>
    </source>
</reference>
<keyword evidence="9" id="KW-1185">Reference proteome</keyword>
<comment type="subcellular location">
    <subcellularLocation>
        <location evidence="1">Nucleus</location>
    </subcellularLocation>
</comment>
<accession>A0ABR3S5N2</accession>
<dbReference type="SMART" id="SM00906">
    <property type="entry name" value="Fungal_trans"/>
    <property type="match status" value="1"/>
</dbReference>
<evidence type="ECO:0000256" key="6">
    <source>
        <dbReference type="SAM" id="Phobius"/>
    </source>
</evidence>
<keyword evidence="3" id="KW-0238">DNA-binding</keyword>
<evidence type="ECO:0000256" key="2">
    <source>
        <dbReference type="ARBA" id="ARBA00023015"/>
    </source>
</evidence>
<evidence type="ECO:0000256" key="1">
    <source>
        <dbReference type="ARBA" id="ARBA00004123"/>
    </source>
</evidence>
<comment type="caution">
    <text evidence="8">The sequence shown here is derived from an EMBL/GenBank/DDBJ whole genome shotgun (WGS) entry which is preliminary data.</text>
</comment>
<gene>
    <name evidence="8" type="ORF">SLS60_000234</name>
</gene>
<evidence type="ECO:0000259" key="7">
    <source>
        <dbReference type="SMART" id="SM00906"/>
    </source>
</evidence>
<dbReference type="PANTHER" id="PTHR47540">
    <property type="entry name" value="THIAMINE REPRESSIBLE GENES REGULATORY PROTEIN THI5"/>
    <property type="match status" value="1"/>
</dbReference>
<dbReference type="InterPro" id="IPR007219">
    <property type="entry name" value="XnlR_reg_dom"/>
</dbReference>
<feature type="domain" description="Xylanolytic transcriptional activator regulatory" evidence="7">
    <location>
        <begin position="164"/>
        <end position="241"/>
    </location>
</feature>
<dbReference type="Pfam" id="PF04082">
    <property type="entry name" value="Fungal_trans"/>
    <property type="match status" value="1"/>
</dbReference>
<keyword evidence="6" id="KW-0812">Transmembrane</keyword>
<evidence type="ECO:0000313" key="9">
    <source>
        <dbReference type="Proteomes" id="UP001521785"/>
    </source>
</evidence>
<name>A0ABR3S5N2_9PLEO</name>
<dbReference type="CDD" id="cd12148">
    <property type="entry name" value="fungal_TF_MHR"/>
    <property type="match status" value="1"/>
</dbReference>
<sequence>MRPIDGTVGNMHEHQLLVSAGDKPFHSLGDVQIPPLSKSLELATMYFDVCIATYRMLHRPTVEHWLKKVVSNADNSLELSHGITRPQAAIILAILAFASFHEAKVNSSVNSSDDSELSLRHADELFCESVRLVDGETGYPQLESAQARLIQVLYRLSSSRMNQAWYDFGHTVLIISALGLHRRKNRRKKNQPQDYVEEQCRKRTFWVAYTLDKYLGVVFGRPRHYHDEDIDQDLPDSINDEDMTSVGPSEIGTDDCHINALIHHAMLARIAERISREVYSIKQIPEHERITSAHILGSELRKWKAQLPPILGVVNPSSLIPSFRRQAIALKISYCHAVILVHRPFLLKNIYRHSQEIRELAEQGIDECIVAAKTVLEIVDRMAREGKLFHAFWWTHYVSFCALVVVYVWAIQRKNNDEDAAQSYPGIFDRAERCLNHLAQATATNSPSRRYSIILRELRTEAKKKFGRYLPTNISSHESVEQGLHESVATPMCQPTNAIPGHGDHLFESPIEPTTSQLPGFLDDWQMTDWLDLDSSAFGPFPALGTESPDWIHDAARHAQLS</sequence>
<dbReference type="PANTHER" id="PTHR47540:SF2">
    <property type="entry name" value="ZN(II)2CYS6 TRANSCRIPTION FACTOR (EUROFUNG)"/>
    <property type="match status" value="1"/>
</dbReference>
<keyword evidence="6" id="KW-1133">Transmembrane helix</keyword>
<evidence type="ECO:0000256" key="3">
    <source>
        <dbReference type="ARBA" id="ARBA00023125"/>
    </source>
</evidence>
<evidence type="ECO:0000313" key="8">
    <source>
        <dbReference type="EMBL" id="KAL1612011.1"/>
    </source>
</evidence>